<dbReference type="RefSeq" id="WP_018208737.1">
    <property type="nucleotide sequence ID" value="NZ_CABFNB010000161.1"/>
</dbReference>
<evidence type="ECO:0000313" key="8">
    <source>
        <dbReference type="EMBL" id="VTZ65700.1"/>
    </source>
</evidence>
<gene>
    <name evidence="8" type="ORF">EMEDMD4_90192</name>
</gene>
<dbReference type="InterPro" id="IPR020846">
    <property type="entry name" value="MFS_dom"/>
</dbReference>
<feature type="transmembrane region" description="Helical" evidence="6">
    <location>
        <begin position="243"/>
        <end position="263"/>
    </location>
</feature>
<dbReference type="Gene3D" id="1.20.1250.20">
    <property type="entry name" value="MFS general substrate transporter like domains"/>
    <property type="match status" value="1"/>
</dbReference>
<dbReference type="PROSITE" id="PS50850">
    <property type="entry name" value="MFS"/>
    <property type="match status" value="1"/>
</dbReference>
<accession>A0A508X7M8</accession>
<feature type="transmembrane region" description="Helical" evidence="6">
    <location>
        <begin position="147"/>
        <end position="166"/>
    </location>
</feature>
<evidence type="ECO:0000256" key="1">
    <source>
        <dbReference type="ARBA" id="ARBA00004141"/>
    </source>
</evidence>
<evidence type="ECO:0000256" key="5">
    <source>
        <dbReference type="ARBA" id="ARBA00023136"/>
    </source>
</evidence>
<dbReference type="GO" id="GO:0022857">
    <property type="term" value="F:transmembrane transporter activity"/>
    <property type="evidence" value="ECO:0007669"/>
    <property type="project" value="InterPro"/>
</dbReference>
<proteinExistence type="predicted"/>
<evidence type="ECO:0000313" key="9">
    <source>
        <dbReference type="Proteomes" id="UP000507954"/>
    </source>
</evidence>
<dbReference type="EMBL" id="CABFNB010000161">
    <property type="protein sequence ID" value="VTZ65700.1"/>
    <property type="molecule type" value="Genomic_DNA"/>
</dbReference>
<organism evidence="8 9">
    <name type="scientific">Sinorhizobium medicae</name>
    <dbReference type="NCBI Taxonomy" id="110321"/>
    <lineage>
        <taxon>Bacteria</taxon>
        <taxon>Pseudomonadati</taxon>
        <taxon>Pseudomonadota</taxon>
        <taxon>Alphaproteobacteria</taxon>
        <taxon>Hyphomicrobiales</taxon>
        <taxon>Rhizobiaceae</taxon>
        <taxon>Sinorhizobium/Ensifer group</taxon>
        <taxon>Sinorhizobium</taxon>
    </lineage>
</organism>
<feature type="domain" description="Major facilitator superfamily (MFS) profile" evidence="7">
    <location>
        <begin position="23"/>
        <end position="522"/>
    </location>
</feature>
<dbReference type="AlphaFoldDB" id="A0A508X7M8"/>
<feature type="transmembrane region" description="Helical" evidence="6">
    <location>
        <begin position="275"/>
        <end position="294"/>
    </location>
</feature>
<evidence type="ECO:0000259" key="7">
    <source>
        <dbReference type="PROSITE" id="PS50850"/>
    </source>
</evidence>
<feature type="transmembrane region" description="Helical" evidence="6">
    <location>
        <begin position="344"/>
        <end position="361"/>
    </location>
</feature>
<feature type="transmembrane region" description="Helical" evidence="6">
    <location>
        <begin position="60"/>
        <end position="78"/>
    </location>
</feature>
<keyword evidence="2" id="KW-0813">Transport</keyword>
<feature type="transmembrane region" description="Helical" evidence="6">
    <location>
        <begin position="404"/>
        <end position="428"/>
    </location>
</feature>
<keyword evidence="3 6" id="KW-0812">Transmembrane</keyword>
<evidence type="ECO:0000256" key="3">
    <source>
        <dbReference type="ARBA" id="ARBA00022692"/>
    </source>
</evidence>
<name>A0A508X7M8_9HYPH</name>
<feature type="transmembrane region" description="Helical" evidence="6">
    <location>
        <begin position="114"/>
        <end position="135"/>
    </location>
</feature>
<reference evidence="8 9" key="1">
    <citation type="submission" date="2019-06" db="EMBL/GenBank/DDBJ databases">
        <authorList>
            <person name="Le Quere A."/>
            <person name="Colella S."/>
        </authorList>
    </citation>
    <scope>NUCLEOTIDE SEQUENCE [LARGE SCALE GENOMIC DNA]</scope>
    <source>
        <strain evidence="8">EmedicaeMD41</strain>
    </source>
</reference>
<sequence>MTSNAAPQPSLPAQMAPGKSALYIAGSAFLFLTQGLGLNLASANLAQVQGSLSATSVEAAWLAAAYMAPNVSLSAALVKIRAQYGLRRFAELGIAGFVIASLMNVFVSDLHSAIVVRFISGIAAAPLSSLGFLYMLEAFSPERKLTIGLALALTCTTLAAPVTRLISPQLIEIGQWHGLYTLEMALSLLALPIIYLLPLTPVPHGKVIQRTDISSYLLLAVGFGCLAVVLVMGRLYWWFEAPWLGVLLALSVVTLTTVILIELNREQPLIDVRWLASREIVHFAVVLLIFRLVASEQSAIATSFYQLLGLQYDQLATLYWIILAASVGGGLLCAALMDPARADGVHVLALSMITVGAYMDSHATSLTRPEQMYVSQALVSAGSALFLPPAMARGFRSALAKGPNYILSFIVVFLFTQSIGGLMGSAAFGTFVTLREKFHANVLAEQIVLTNPFVAQRIGQLSGGYASAIGDKALLHGEGVALLGRSITREANILAYNDAFLLIAIIAVFALAVLLVQVGVKRLAPPGLNAASAALH</sequence>
<evidence type="ECO:0000256" key="6">
    <source>
        <dbReference type="SAM" id="Phobius"/>
    </source>
</evidence>
<comment type="subcellular location">
    <subcellularLocation>
        <location evidence="1">Membrane</location>
        <topology evidence="1">Multi-pass membrane protein</topology>
    </subcellularLocation>
</comment>
<protein>
    <submittedName>
        <fullName evidence="8">Major facilitator superfamily MFS_1</fullName>
    </submittedName>
</protein>
<feature type="transmembrane region" description="Helical" evidence="6">
    <location>
        <begin position="21"/>
        <end position="40"/>
    </location>
</feature>
<keyword evidence="4 6" id="KW-1133">Transmembrane helix</keyword>
<dbReference type="Proteomes" id="UP000507954">
    <property type="component" value="Unassembled WGS sequence"/>
</dbReference>
<dbReference type="SUPFAM" id="SSF103473">
    <property type="entry name" value="MFS general substrate transporter"/>
    <property type="match status" value="1"/>
</dbReference>
<dbReference type="PANTHER" id="PTHR42718">
    <property type="entry name" value="MAJOR FACILITATOR SUPERFAMILY MULTIDRUG TRANSPORTER MFSC"/>
    <property type="match status" value="1"/>
</dbReference>
<dbReference type="Pfam" id="PF07690">
    <property type="entry name" value="MFS_1"/>
    <property type="match status" value="1"/>
</dbReference>
<feature type="transmembrane region" description="Helical" evidence="6">
    <location>
        <begin position="217"/>
        <end position="237"/>
    </location>
</feature>
<feature type="transmembrane region" description="Helical" evidence="6">
    <location>
        <begin position="178"/>
        <end position="197"/>
    </location>
</feature>
<evidence type="ECO:0000256" key="2">
    <source>
        <dbReference type="ARBA" id="ARBA00022448"/>
    </source>
</evidence>
<evidence type="ECO:0000256" key="4">
    <source>
        <dbReference type="ARBA" id="ARBA00022989"/>
    </source>
</evidence>
<feature type="transmembrane region" description="Helical" evidence="6">
    <location>
        <begin position="499"/>
        <end position="520"/>
    </location>
</feature>
<dbReference type="InterPro" id="IPR036259">
    <property type="entry name" value="MFS_trans_sf"/>
</dbReference>
<dbReference type="InterPro" id="IPR011701">
    <property type="entry name" value="MFS"/>
</dbReference>
<feature type="transmembrane region" description="Helical" evidence="6">
    <location>
        <begin position="90"/>
        <end position="108"/>
    </location>
</feature>
<dbReference type="GO" id="GO:0016020">
    <property type="term" value="C:membrane"/>
    <property type="evidence" value="ECO:0007669"/>
    <property type="project" value="UniProtKB-SubCell"/>
</dbReference>
<feature type="transmembrane region" description="Helical" evidence="6">
    <location>
        <begin position="314"/>
        <end position="337"/>
    </location>
</feature>
<keyword evidence="5 6" id="KW-0472">Membrane</keyword>
<dbReference type="PANTHER" id="PTHR42718:SF9">
    <property type="entry name" value="MAJOR FACILITATOR SUPERFAMILY MULTIDRUG TRANSPORTER MFSC"/>
    <property type="match status" value="1"/>
</dbReference>